<keyword evidence="5" id="KW-0560">Oxidoreductase</keyword>
<dbReference type="GO" id="GO:0071949">
    <property type="term" value="F:FAD binding"/>
    <property type="evidence" value="ECO:0007669"/>
    <property type="project" value="InterPro"/>
</dbReference>
<dbReference type="RefSeq" id="WP_012873032.1">
    <property type="nucleotide sequence ID" value="NC_013524.1"/>
</dbReference>
<dbReference type="HOGENOM" id="CLU_018354_10_0_0"/>
<dbReference type="Gene3D" id="3.40.462.20">
    <property type="match status" value="1"/>
</dbReference>
<dbReference type="Pfam" id="PF01565">
    <property type="entry name" value="FAD_binding_4"/>
    <property type="match status" value="1"/>
</dbReference>
<accession>D1C850</accession>
<evidence type="ECO:0000256" key="3">
    <source>
        <dbReference type="ARBA" id="ARBA00022630"/>
    </source>
</evidence>
<dbReference type="Gene3D" id="3.30.43.10">
    <property type="entry name" value="Uridine Diphospho-n-acetylenolpyruvylglucosamine Reductase, domain 2"/>
    <property type="match status" value="1"/>
</dbReference>
<dbReference type="PROSITE" id="PS51387">
    <property type="entry name" value="FAD_PCMH"/>
    <property type="match status" value="1"/>
</dbReference>
<dbReference type="eggNOG" id="COG0277">
    <property type="taxonomic scope" value="Bacteria"/>
</dbReference>
<dbReference type="AlphaFoldDB" id="D1C850"/>
<evidence type="ECO:0000313" key="8">
    <source>
        <dbReference type="Proteomes" id="UP000002027"/>
    </source>
</evidence>
<dbReference type="SUPFAM" id="SSF56176">
    <property type="entry name" value="FAD-binding/transporter-associated domain-like"/>
    <property type="match status" value="1"/>
</dbReference>
<name>D1C850_SPHTD</name>
<keyword evidence="8" id="KW-1185">Reference proteome</keyword>
<feature type="domain" description="FAD-binding PCMH-type" evidence="6">
    <location>
        <begin position="43"/>
        <end position="213"/>
    </location>
</feature>
<reference evidence="8" key="1">
    <citation type="submission" date="2009-11" db="EMBL/GenBank/DDBJ databases">
        <title>The complete chromosome 2 of Sphaerobacter thermophilus DSM 20745.</title>
        <authorList>
            <person name="Lucas S."/>
            <person name="Copeland A."/>
            <person name="Lapidus A."/>
            <person name="Glavina del Rio T."/>
            <person name="Dalin E."/>
            <person name="Tice H."/>
            <person name="Bruce D."/>
            <person name="Goodwin L."/>
            <person name="Pitluck S."/>
            <person name="Kyrpides N."/>
            <person name="Mavromatis K."/>
            <person name="Ivanova N."/>
            <person name="Mikhailova N."/>
            <person name="LaButti K.M."/>
            <person name="Clum A."/>
            <person name="Sun H.I."/>
            <person name="Brettin T."/>
            <person name="Detter J.C."/>
            <person name="Han C."/>
            <person name="Larimer F."/>
            <person name="Land M."/>
            <person name="Hauser L."/>
            <person name="Markowitz V."/>
            <person name="Cheng J.F."/>
            <person name="Hugenholtz P."/>
            <person name="Woyke T."/>
            <person name="Wu D."/>
            <person name="Steenblock K."/>
            <person name="Schneider S."/>
            <person name="Pukall R."/>
            <person name="Goeker M."/>
            <person name="Klenk H.P."/>
            <person name="Eisen J.A."/>
        </authorList>
    </citation>
    <scope>NUCLEOTIDE SEQUENCE [LARGE SCALE GENOMIC DNA]</scope>
    <source>
        <strain evidence="8">ATCC 49802 / DSM 20745 / S 6022</strain>
    </source>
</reference>
<dbReference type="InterPro" id="IPR050416">
    <property type="entry name" value="FAD-linked_Oxidoreductase"/>
</dbReference>
<evidence type="ECO:0000256" key="2">
    <source>
        <dbReference type="ARBA" id="ARBA00005466"/>
    </source>
</evidence>
<evidence type="ECO:0000256" key="1">
    <source>
        <dbReference type="ARBA" id="ARBA00001974"/>
    </source>
</evidence>
<protein>
    <submittedName>
        <fullName evidence="7">FAD linked oxidase domain protein</fullName>
    </submittedName>
</protein>
<dbReference type="InterPro" id="IPR016169">
    <property type="entry name" value="FAD-bd_PCMH_sub2"/>
</dbReference>
<comment type="cofactor">
    <cofactor evidence="1">
        <name>FAD</name>
        <dbReference type="ChEBI" id="CHEBI:57692"/>
    </cofactor>
</comment>
<evidence type="ECO:0000256" key="5">
    <source>
        <dbReference type="ARBA" id="ARBA00023002"/>
    </source>
</evidence>
<dbReference type="PANTHER" id="PTHR42973">
    <property type="entry name" value="BINDING OXIDOREDUCTASE, PUTATIVE (AFU_ORTHOLOGUE AFUA_1G17690)-RELATED"/>
    <property type="match status" value="1"/>
</dbReference>
<dbReference type="InterPro" id="IPR016166">
    <property type="entry name" value="FAD-bd_PCMH"/>
</dbReference>
<sequence>MATNLATIDASDIAGLRARFRGALLQPGEEGYDESRRVWNGAIDRRPGLIARCAGADDVVAAVRFARERDLLVSVRGGGHAVAGHGVCDGGLMIDLSLMKAVRVDPASRTARAAGGVLWSELDRATQAFGLATTGGIISHTGIGGLTLGGGLGHLMRNFGLTVDNLLAVDLVTADGQRLRVDAETEPDLLWGLRGGGGNFGVATAPEYRLHPVGPIVLGGPIFWAMADALEVLRFVRDFIRESPDALGISLVLRRAPPTPFLAPEHYGQPVIGLVPVWAGDIAEGERVIAPLRRIGTPLADVVRPVPYLFVQSMFDGGAPHGMHYYWKAHRIPTFSDPVIDVLVERIARIPTPFSQIGGWAVGGAVSRIDPAATAVGERDPGFEINVVAAWQPSDPNGAQHTAWVREGWEALRPHSAGVYANFLSDEGAAGIANAYGQRLQRLTALKDRYDPTNFFRLNANIPPSRVPARGSA</sequence>
<gene>
    <name evidence="7" type="ordered locus">Sthe_2579</name>
</gene>
<dbReference type="InterPro" id="IPR006094">
    <property type="entry name" value="Oxid_FAD_bind_N"/>
</dbReference>
<keyword evidence="4" id="KW-0274">FAD</keyword>
<evidence type="ECO:0000259" key="6">
    <source>
        <dbReference type="PROSITE" id="PS51387"/>
    </source>
</evidence>
<dbReference type="GO" id="GO:0016491">
    <property type="term" value="F:oxidoreductase activity"/>
    <property type="evidence" value="ECO:0007669"/>
    <property type="project" value="UniProtKB-KW"/>
</dbReference>
<dbReference type="Gene3D" id="3.30.465.10">
    <property type="match status" value="1"/>
</dbReference>
<keyword evidence="3" id="KW-0285">Flavoprotein</keyword>
<evidence type="ECO:0000256" key="4">
    <source>
        <dbReference type="ARBA" id="ARBA00022827"/>
    </source>
</evidence>
<reference evidence="7 8" key="2">
    <citation type="journal article" date="2010" name="Stand. Genomic Sci.">
        <title>Complete genome sequence of Desulfohalobium retbaense type strain (HR(100)).</title>
        <authorList>
            <person name="Spring S."/>
            <person name="Nolan M."/>
            <person name="Lapidus A."/>
            <person name="Glavina Del Rio T."/>
            <person name="Copeland A."/>
            <person name="Tice H."/>
            <person name="Cheng J.F."/>
            <person name="Lucas S."/>
            <person name="Land M."/>
            <person name="Chen F."/>
            <person name="Bruce D."/>
            <person name="Goodwin L."/>
            <person name="Pitluck S."/>
            <person name="Ivanova N."/>
            <person name="Mavromatis K."/>
            <person name="Mikhailova N."/>
            <person name="Pati A."/>
            <person name="Chen A."/>
            <person name="Palaniappan K."/>
            <person name="Hauser L."/>
            <person name="Chang Y.J."/>
            <person name="Jeffries C.D."/>
            <person name="Munk C."/>
            <person name="Kiss H."/>
            <person name="Chain P."/>
            <person name="Han C."/>
            <person name="Brettin T."/>
            <person name="Detter J.C."/>
            <person name="Schuler E."/>
            <person name="Goker M."/>
            <person name="Rohde M."/>
            <person name="Bristow J."/>
            <person name="Eisen J.A."/>
            <person name="Markowitz V."/>
            <person name="Hugenholtz P."/>
            <person name="Kyrpides N.C."/>
            <person name="Klenk H.P."/>
        </authorList>
    </citation>
    <scope>NUCLEOTIDE SEQUENCE [LARGE SCALE GENOMIC DNA]</scope>
    <source>
        <strain evidence="8">ATCC 49802 / DSM 20745 / S 6022</strain>
    </source>
</reference>
<evidence type="ECO:0000313" key="7">
    <source>
        <dbReference type="EMBL" id="ACZ39993.1"/>
    </source>
</evidence>
<dbReference type="FunCoup" id="D1C850">
    <property type="interactions" value="76"/>
</dbReference>
<dbReference type="PROSITE" id="PS00862">
    <property type="entry name" value="OX2_COVAL_FAD"/>
    <property type="match status" value="1"/>
</dbReference>
<dbReference type="PANTHER" id="PTHR42973:SF39">
    <property type="entry name" value="FAD-BINDING PCMH-TYPE DOMAIN-CONTAINING PROTEIN"/>
    <property type="match status" value="1"/>
</dbReference>
<dbReference type="Pfam" id="PF08031">
    <property type="entry name" value="BBE"/>
    <property type="match status" value="1"/>
</dbReference>
<comment type="similarity">
    <text evidence="2">Belongs to the oxygen-dependent FAD-linked oxidoreductase family.</text>
</comment>
<organism evidence="7 8">
    <name type="scientific">Sphaerobacter thermophilus (strain ATCC 49802 / DSM 20745 / KCCM 41009 / NCIMB 13125 / S 6022)</name>
    <dbReference type="NCBI Taxonomy" id="479434"/>
    <lineage>
        <taxon>Bacteria</taxon>
        <taxon>Pseudomonadati</taxon>
        <taxon>Thermomicrobiota</taxon>
        <taxon>Thermomicrobia</taxon>
        <taxon>Sphaerobacterales</taxon>
        <taxon>Sphaerobacterineae</taxon>
        <taxon>Sphaerobacteraceae</taxon>
        <taxon>Sphaerobacter</taxon>
    </lineage>
</organism>
<dbReference type="InterPro" id="IPR036318">
    <property type="entry name" value="FAD-bd_PCMH-like_sf"/>
</dbReference>
<dbReference type="STRING" id="479434.Sthe_2579"/>
<dbReference type="KEGG" id="sti:Sthe_2579"/>
<dbReference type="Proteomes" id="UP000002027">
    <property type="component" value="Chromosome 2"/>
</dbReference>
<dbReference type="OrthoDB" id="545125at2"/>
<dbReference type="InParanoid" id="D1C850"/>
<dbReference type="InterPro" id="IPR006093">
    <property type="entry name" value="Oxy_OxRdtase_FAD_BS"/>
</dbReference>
<dbReference type="InterPro" id="IPR016167">
    <property type="entry name" value="FAD-bd_PCMH_sub1"/>
</dbReference>
<proteinExistence type="inferred from homology"/>
<dbReference type="EMBL" id="CP001824">
    <property type="protein sequence ID" value="ACZ39993.1"/>
    <property type="molecule type" value="Genomic_DNA"/>
</dbReference>
<dbReference type="InterPro" id="IPR012951">
    <property type="entry name" value="BBE"/>
</dbReference>